<dbReference type="GO" id="GO:0030247">
    <property type="term" value="F:polysaccharide binding"/>
    <property type="evidence" value="ECO:0007669"/>
    <property type="project" value="UniProtKB-ARBA"/>
</dbReference>
<evidence type="ECO:0000256" key="8">
    <source>
        <dbReference type="ARBA" id="ARBA00023237"/>
    </source>
</evidence>
<evidence type="ECO:0000313" key="15">
    <source>
        <dbReference type="Proteomes" id="UP000010408"/>
    </source>
</evidence>
<keyword evidence="3" id="KW-1134">Transmembrane beta strand</keyword>
<name>L1NHT0_9PORP</name>
<dbReference type="GO" id="GO:0009279">
    <property type="term" value="C:cell outer membrane"/>
    <property type="evidence" value="ECO:0007669"/>
    <property type="project" value="UniProtKB-SubCell"/>
</dbReference>
<gene>
    <name evidence="14" type="ORF">HMPREF9134_00238</name>
</gene>
<dbReference type="Pfam" id="PF00691">
    <property type="entry name" value="OmpA"/>
    <property type="match status" value="1"/>
</dbReference>
<evidence type="ECO:0000256" key="5">
    <source>
        <dbReference type="ARBA" id="ARBA00022729"/>
    </source>
</evidence>
<dbReference type="PANTHER" id="PTHR30329">
    <property type="entry name" value="STATOR ELEMENT OF FLAGELLAR MOTOR COMPLEX"/>
    <property type="match status" value="1"/>
</dbReference>
<evidence type="ECO:0000259" key="13">
    <source>
        <dbReference type="PROSITE" id="PS51123"/>
    </source>
</evidence>
<dbReference type="EMBL" id="AMEQ01000010">
    <property type="protein sequence ID" value="EKY02795.1"/>
    <property type="molecule type" value="Genomic_DNA"/>
</dbReference>
<evidence type="ECO:0000256" key="4">
    <source>
        <dbReference type="ARBA" id="ARBA00022692"/>
    </source>
</evidence>
<dbReference type="STRING" id="1127696.HMPREF9134_00238"/>
<feature type="signal peptide" evidence="12">
    <location>
        <begin position="1"/>
        <end position="21"/>
    </location>
</feature>
<evidence type="ECO:0000313" key="14">
    <source>
        <dbReference type="EMBL" id="EKY02795.1"/>
    </source>
</evidence>
<evidence type="ECO:0000256" key="1">
    <source>
        <dbReference type="ARBA" id="ARBA00004571"/>
    </source>
</evidence>
<evidence type="ECO:0000256" key="6">
    <source>
        <dbReference type="ARBA" id="ARBA00023136"/>
    </source>
</evidence>
<dbReference type="Gene3D" id="3.30.1330.60">
    <property type="entry name" value="OmpA-like domain"/>
    <property type="match status" value="1"/>
</dbReference>
<keyword evidence="8" id="KW-0998">Cell outer membrane</keyword>
<dbReference type="PATRIC" id="fig|1127696.3.peg.194"/>
<evidence type="ECO:0000256" key="11">
    <source>
        <dbReference type="PROSITE-ProRule" id="PRU00473"/>
    </source>
</evidence>
<keyword evidence="9" id="KW-0873">Pyrrolidone carboxylic acid</keyword>
<reference evidence="14 15" key="1">
    <citation type="submission" date="2012-05" db="EMBL/GenBank/DDBJ databases">
        <authorList>
            <person name="Weinstock G."/>
            <person name="Sodergren E."/>
            <person name="Lobos E.A."/>
            <person name="Fulton L."/>
            <person name="Fulton R."/>
            <person name="Courtney L."/>
            <person name="Fronick C."/>
            <person name="O'Laughlin M."/>
            <person name="Godfrey J."/>
            <person name="Wilson R.M."/>
            <person name="Miner T."/>
            <person name="Farmer C."/>
            <person name="Delehaunty K."/>
            <person name="Cordes M."/>
            <person name="Minx P."/>
            <person name="Tomlinson C."/>
            <person name="Chen J."/>
            <person name="Wollam A."/>
            <person name="Pepin K.H."/>
            <person name="Bhonagiri V."/>
            <person name="Zhang X."/>
            <person name="Suruliraj S."/>
            <person name="Warren W."/>
            <person name="Mitreva M."/>
            <person name="Mardis E.R."/>
            <person name="Wilson R.K."/>
        </authorList>
    </citation>
    <scope>NUCLEOTIDE SEQUENCE [LARGE SCALE GENOMIC DNA]</scope>
    <source>
        <strain evidence="14 15">F0037</strain>
    </source>
</reference>
<accession>L1NHT0</accession>
<dbReference type="PANTHER" id="PTHR30329:SF21">
    <property type="entry name" value="LIPOPROTEIN YIAD-RELATED"/>
    <property type="match status" value="1"/>
</dbReference>
<keyword evidence="5 12" id="KW-0732">Signal</keyword>
<evidence type="ECO:0000256" key="2">
    <source>
        <dbReference type="ARBA" id="ARBA00009961"/>
    </source>
</evidence>
<evidence type="ECO:0000256" key="9">
    <source>
        <dbReference type="ARBA" id="ARBA00023283"/>
    </source>
</evidence>
<organism evidence="14 15">
    <name type="scientific">Porphyromonas catoniae F0037</name>
    <dbReference type="NCBI Taxonomy" id="1127696"/>
    <lineage>
        <taxon>Bacteria</taxon>
        <taxon>Pseudomonadati</taxon>
        <taxon>Bacteroidota</taxon>
        <taxon>Bacteroidia</taxon>
        <taxon>Bacteroidales</taxon>
        <taxon>Porphyromonadaceae</taxon>
        <taxon>Porphyromonas</taxon>
    </lineage>
</organism>
<comment type="function">
    <text evidence="10">May have porin activity and function in peptidoglycan binding.</text>
</comment>
<evidence type="ECO:0000256" key="7">
    <source>
        <dbReference type="ARBA" id="ARBA00023157"/>
    </source>
</evidence>
<dbReference type="GO" id="GO:0015288">
    <property type="term" value="F:porin activity"/>
    <property type="evidence" value="ECO:0007669"/>
    <property type="project" value="UniProtKB-ARBA"/>
</dbReference>
<keyword evidence="7" id="KW-1015">Disulfide bond</keyword>
<comment type="similarity">
    <text evidence="2">Belongs to the outer membrane OOP (TC 1.B.6) superfamily.</text>
</comment>
<sequence length="394" mass="43682">MKTNIITLALATLVATGAMNAQENNQPAHKTTFAKDKASAHWFLEVGDAATISLAGTNRHAKFGDRISLVNPNLGIGRWISPAFGMRLQLQGGNIYDFPYSMRMIPSPSPAAPPTYVVEYPRNDVRYGWAHLDFLFDVTNYFMPYREDRVFHLIPFVGIGGAYVPNVKTPQGTVERKKFSPTVDGGLQLKFRLSRVIDFNVEGKMTAADLKLPATALPGDRTADFIGQVGASLTFHLGKKAFDPITPNDPALIASLNDELNRLRAENAELAKRPERCPDVVAPVAAMPKVVGNVIYFRINSAVIDRNQVINVYNIAEYAKSNTETITLVGYADRQTGTPDYNMALSKRRAEAVADMLVNKYGISRDRLKLDWKGDTVQPYDENVWNRIVLMSAE</sequence>
<protein>
    <submittedName>
        <fullName evidence="14">Putative outer membrane protein 40</fullName>
    </submittedName>
</protein>
<feature type="domain" description="OmpA-like" evidence="13">
    <location>
        <begin position="284"/>
        <end position="394"/>
    </location>
</feature>
<feature type="chain" id="PRO_5003954605" evidence="12">
    <location>
        <begin position="22"/>
        <end position="394"/>
    </location>
</feature>
<dbReference type="HOGENOM" id="CLU_058370_1_0_10"/>
<dbReference type="eggNOG" id="COG2885">
    <property type="taxonomic scope" value="Bacteria"/>
</dbReference>
<proteinExistence type="inferred from homology"/>
<dbReference type="CDD" id="cd07185">
    <property type="entry name" value="OmpA_C-like"/>
    <property type="match status" value="1"/>
</dbReference>
<dbReference type="PROSITE" id="PS51123">
    <property type="entry name" value="OMPA_2"/>
    <property type="match status" value="1"/>
</dbReference>
<comment type="caution">
    <text evidence="14">The sequence shown here is derived from an EMBL/GenBank/DDBJ whole genome shotgun (WGS) entry which is preliminary data.</text>
</comment>
<dbReference type="InterPro" id="IPR036737">
    <property type="entry name" value="OmpA-like_sf"/>
</dbReference>
<evidence type="ECO:0000256" key="3">
    <source>
        <dbReference type="ARBA" id="ARBA00022452"/>
    </source>
</evidence>
<evidence type="ECO:0000256" key="10">
    <source>
        <dbReference type="ARBA" id="ARBA00057459"/>
    </source>
</evidence>
<dbReference type="InterPro" id="IPR006665">
    <property type="entry name" value="OmpA-like"/>
</dbReference>
<dbReference type="FunFam" id="3.30.1330.60:FF:000006">
    <property type="entry name" value="Outer membrane protein OmpA"/>
    <property type="match status" value="1"/>
</dbReference>
<dbReference type="AlphaFoldDB" id="L1NHT0"/>
<dbReference type="Proteomes" id="UP000010408">
    <property type="component" value="Unassembled WGS sequence"/>
</dbReference>
<evidence type="ECO:0000256" key="12">
    <source>
        <dbReference type="SAM" id="SignalP"/>
    </source>
</evidence>
<keyword evidence="4" id="KW-0812">Transmembrane</keyword>
<keyword evidence="6 11" id="KW-0472">Membrane</keyword>
<comment type="subcellular location">
    <subcellularLocation>
        <location evidence="1">Cell outer membrane</location>
        <topology evidence="1">Multi-pass membrane protein</topology>
    </subcellularLocation>
</comment>
<dbReference type="RefSeq" id="WP_005468369.1">
    <property type="nucleotide sequence ID" value="NZ_KB291042.1"/>
</dbReference>
<dbReference type="InterPro" id="IPR050330">
    <property type="entry name" value="Bact_OuterMem_StrucFunc"/>
</dbReference>
<dbReference type="SUPFAM" id="SSF103088">
    <property type="entry name" value="OmpA-like"/>
    <property type="match status" value="1"/>
</dbReference>